<reference evidence="1" key="1">
    <citation type="submission" date="2014-12" db="EMBL/GenBank/DDBJ databases">
        <title>Insight into the proteome of Arion vulgaris.</title>
        <authorList>
            <person name="Aradska J."/>
            <person name="Bulat T."/>
            <person name="Smidak R."/>
            <person name="Sarate P."/>
            <person name="Gangsoo J."/>
            <person name="Sialana F."/>
            <person name="Bilban M."/>
            <person name="Lubec G."/>
        </authorList>
    </citation>
    <scope>NUCLEOTIDE SEQUENCE</scope>
    <source>
        <tissue evidence="1">Skin</tissue>
    </source>
</reference>
<dbReference type="EMBL" id="HACG01032226">
    <property type="protein sequence ID" value="CEK79091.1"/>
    <property type="molecule type" value="Transcribed_RNA"/>
</dbReference>
<organism evidence="1">
    <name type="scientific">Arion vulgaris</name>
    <dbReference type="NCBI Taxonomy" id="1028688"/>
    <lineage>
        <taxon>Eukaryota</taxon>
        <taxon>Metazoa</taxon>
        <taxon>Spiralia</taxon>
        <taxon>Lophotrochozoa</taxon>
        <taxon>Mollusca</taxon>
        <taxon>Gastropoda</taxon>
        <taxon>Heterobranchia</taxon>
        <taxon>Euthyneura</taxon>
        <taxon>Panpulmonata</taxon>
        <taxon>Eupulmonata</taxon>
        <taxon>Stylommatophora</taxon>
        <taxon>Helicina</taxon>
        <taxon>Arionoidea</taxon>
        <taxon>Arionidae</taxon>
        <taxon>Arion</taxon>
    </lineage>
</organism>
<proteinExistence type="predicted"/>
<accession>A0A0B7AGB8</accession>
<sequence>MNPTVDTRVGRLQKNQGRQILSAGNCNCLKSKLKKKYPQKQNVCEVELTYMYNSMARLK</sequence>
<evidence type="ECO:0000313" key="1">
    <source>
        <dbReference type="EMBL" id="CEK79091.1"/>
    </source>
</evidence>
<dbReference type="AlphaFoldDB" id="A0A0B7AGB8"/>
<protein>
    <submittedName>
        <fullName evidence="1">Uncharacterized protein</fullName>
    </submittedName>
</protein>
<name>A0A0B7AGB8_9EUPU</name>
<gene>
    <name evidence="1" type="primary">ORF113551</name>
</gene>